<keyword evidence="3 7" id="KW-1133">Transmembrane helix</keyword>
<evidence type="ECO:0000259" key="8">
    <source>
        <dbReference type="Pfam" id="PF20684"/>
    </source>
</evidence>
<evidence type="ECO:0000256" key="1">
    <source>
        <dbReference type="ARBA" id="ARBA00004141"/>
    </source>
</evidence>
<protein>
    <recommendedName>
        <fullName evidence="8">Rhodopsin domain-containing protein</fullName>
    </recommendedName>
</protein>
<sequence>MEAYATKPIHTFAGHGNGVFIINVVGIIILWAALFLRLYVRIGVLKIRLDVDDYMMIVCILSFTWMAIAMILLVYFGFGQHISSVPISELIQAFKIYLHGELGYIAAVLFFKLSVSFFYLRITNLKWQRKIIYVLAVVNVLYSTGYFILLIFQCTPVSYLWTRFVGGKGTCLSNDVVINTSYAHNAMSLVSDWTLAILPIFLIKGSSLNLRTKVIVILLLGLGAFASIASLIRMTKLRALSDSLDYTYTSIPIIFWSALEAVISILVANLATYRPLFQSLIKTVTKPASKNSSSGPNRFSMRWSRRNRQRRSGSGYILSGMGNDITKSSDTKSTPDRNIEAQSVVVESDTKYANSNSEMSDEEMGITRQTDITMTESFDTNRP</sequence>
<evidence type="ECO:0000256" key="4">
    <source>
        <dbReference type="ARBA" id="ARBA00023136"/>
    </source>
</evidence>
<feature type="compositionally biased region" description="Polar residues" evidence="6">
    <location>
        <begin position="287"/>
        <end position="297"/>
    </location>
</feature>
<dbReference type="OrthoDB" id="4682787at2759"/>
<proteinExistence type="inferred from homology"/>
<feature type="transmembrane region" description="Helical" evidence="7">
    <location>
        <begin position="253"/>
        <end position="273"/>
    </location>
</feature>
<feature type="compositionally biased region" description="Polar residues" evidence="6">
    <location>
        <begin position="367"/>
        <end position="383"/>
    </location>
</feature>
<evidence type="ECO:0000256" key="3">
    <source>
        <dbReference type="ARBA" id="ARBA00022989"/>
    </source>
</evidence>
<dbReference type="Proteomes" id="UP000799776">
    <property type="component" value="Unassembled WGS sequence"/>
</dbReference>
<comment type="similarity">
    <text evidence="5">Belongs to the SAT4 family.</text>
</comment>
<dbReference type="InterPro" id="IPR049326">
    <property type="entry name" value="Rhodopsin_dom_fungi"/>
</dbReference>
<feature type="transmembrane region" description="Helical" evidence="7">
    <location>
        <begin position="214"/>
        <end position="233"/>
    </location>
</feature>
<evidence type="ECO:0000256" key="5">
    <source>
        <dbReference type="ARBA" id="ARBA00038359"/>
    </source>
</evidence>
<feature type="transmembrane region" description="Helical" evidence="7">
    <location>
        <begin position="96"/>
        <end position="120"/>
    </location>
</feature>
<feature type="domain" description="Rhodopsin" evidence="8">
    <location>
        <begin position="36"/>
        <end position="278"/>
    </location>
</feature>
<dbReference type="InterPro" id="IPR052337">
    <property type="entry name" value="SAT4-like"/>
</dbReference>
<feature type="transmembrane region" description="Helical" evidence="7">
    <location>
        <begin position="182"/>
        <end position="202"/>
    </location>
</feature>
<feature type="transmembrane region" description="Helical" evidence="7">
    <location>
        <begin position="20"/>
        <end position="42"/>
    </location>
</feature>
<feature type="region of interest" description="Disordered" evidence="6">
    <location>
        <begin position="287"/>
        <end position="383"/>
    </location>
</feature>
<keyword evidence="2 7" id="KW-0812">Transmembrane</keyword>
<dbReference type="EMBL" id="ML978712">
    <property type="protein sequence ID" value="KAF2090667.1"/>
    <property type="molecule type" value="Genomic_DNA"/>
</dbReference>
<evidence type="ECO:0000256" key="2">
    <source>
        <dbReference type="ARBA" id="ARBA00022692"/>
    </source>
</evidence>
<keyword evidence="4 7" id="KW-0472">Membrane</keyword>
<dbReference type="PANTHER" id="PTHR33048:SF96">
    <property type="entry name" value="INTEGRAL MEMBRANE PROTEIN"/>
    <property type="match status" value="1"/>
</dbReference>
<gene>
    <name evidence="9" type="ORF">K490DRAFT_61990</name>
</gene>
<accession>A0A9P4I001</accession>
<organism evidence="9 10">
    <name type="scientific">Saccharata proteae CBS 121410</name>
    <dbReference type="NCBI Taxonomy" id="1314787"/>
    <lineage>
        <taxon>Eukaryota</taxon>
        <taxon>Fungi</taxon>
        <taxon>Dikarya</taxon>
        <taxon>Ascomycota</taxon>
        <taxon>Pezizomycotina</taxon>
        <taxon>Dothideomycetes</taxon>
        <taxon>Dothideomycetes incertae sedis</taxon>
        <taxon>Botryosphaeriales</taxon>
        <taxon>Saccharataceae</taxon>
        <taxon>Saccharata</taxon>
    </lineage>
</organism>
<evidence type="ECO:0000256" key="7">
    <source>
        <dbReference type="SAM" id="Phobius"/>
    </source>
</evidence>
<comment type="subcellular location">
    <subcellularLocation>
        <location evidence="1">Membrane</location>
        <topology evidence="1">Multi-pass membrane protein</topology>
    </subcellularLocation>
</comment>
<evidence type="ECO:0000313" key="9">
    <source>
        <dbReference type="EMBL" id="KAF2090667.1"/>
    </source>
</evidence>
<dbReference type="GO" id="GO:0016020">
    <property type="term" value="C:membrane"/>
    <property type="evidence" value="ECO:0007669"/>
    <property type="project" value="UniProtKB-SubCell"/>
</dbReference>
<feature type="compositionally biased region" description="Basic and acidic residues" evidence="6">
    <location>
        <begin position="327"/>
        <end position="339"/>
    </location>
</feature>
<feature type="transmembrane region" description="Helical" evidence="7">
    <location>
        <begin position="54"/>
        <end position="76"/>
    </location>
</feature>
<comment type="caution">
    <text evidence="9">The sequence shown here is derived from an EMBL/GenBank/DDBJ whole genome shotgun (WGS) entry which is preliminary data.</text>
</comment>
<reference evidence="9" key="1">
    <citation type="journal article" date="2020" name="Stud. Mycol.">
        <title>101 Dothideomycetes genomes: a test case for predicting lifestyles and emergence of pathogens.</title>
        <authorList>
            <person name="Haridas S."/>
            <person name="Albert R."/>
            <person name="Binder M."/>
            <person name="Bloem J."/>
            <person name="Labutti K."/>
            <person name="Salamov A."/>
            <person name="Andreopoulos B."/>
            <person name="Baker S."/>
            <person name="Barry K."/>
            <person name="Bills G."/>
            <person name="Bluhm B."/>
            <person name="Cannon C."/>
            <person name="Castanera R."/>
            <person name="Culley D."/>
            <person name="Daum C."/>
            <person name="Ezra D."/>
            <person name="Gonzalez J."/>
            <person name="Henrissat B."/>
            <person name="Kuo A."/>
            <person name="Liang C."/>
            <person name="Lipzen A."/>
            <person name="Lutzoni F."/>
            <person name="Magnuson J."/>
            <person name="Mondo S."/>
            <person name="Nolan M."/>
            <person name="Ohm R."/>
            <person name="Pangilinan J."/>
            <person name="Park H.-J."/>
            <person name="Ramirez L."/>
            <person name="Alfaro M."/>
            <person name="Sun H."/>
            <person name="Tritt A."/>
            <person name="Yoshinaga Y."/>
            <person name="Zwiers L.-H."/>
            <person name="Turgeon B."/>
            <person name="Goodwin S."/>
            <person name="Spatafora J."/>
            <person name="Crous P."/>
            <person name="Grigoriev I."/>
        </authorList>
    </citation>
    <scope>NUCLEOTIDE SEQUENCE</scope>
    <source>
        <strain evidence="9">CBS 121410</strain>
    </source>
</reference>
<evidence type="ECO:0000256" key="6">
    <source>
        <dbReference type="SAM" id="MobiDB-lite"/>
    </source>
</evidence>
<dbReference type="AlphaFoldDB" id="A0A9P4I001"/>
<dbReference type="Pfam" id="PF20684">
    <property type="entry name" value="Fung_rhodopsin"/>
    <property type="match status" value="1"/>
</dbReference>
<name>A0A9P4I001_9PEZI</name>
<evidence type="ECO:0000313" key="10">
    <source>
        <dbReference type="Proteomes" id="UP000799776"/>
    </source>
</evidence>
<keyword evidence="10" id="KW-1185">Reference proteome</keyword>
<feature type="transmembrane region" description="Helical" evidence="7">
    <location>
        <begin position="132"/>
        <end position="152"/>
    </location>
</feature>
<dbReference type="PANTHER" id="PTHR33048">
    <property type="entry name" value="PTH11-LIKE INTEGRAL MEMBRANE PROTEIN (AFU_ORTHOLOGUE AFUA_5G11245)"/>
    <property type="match status" value="1"/>
</dbReference>